<dbReference type="AlphaFoldDB" id="A0A183E6E4"/>
<dbReference type="WBParaSite" id="GPUH_0001655701-mRNA-1">
    <property type="protein sequence ID" value="GPUH_0001655701-mRNA-1"/>
    <property type="gene ID" value="GPUH_0001655701"/>
</dbReference>
<dbReference type="Proteomes" id="UP000271098">
    <property type="component" value="Unassembled WGS sequence"/>
</dbReference>
<feature type="chain" id="PRO_5043139023" evidence="1">
    <location>
        <begin position="21"/>
        <end position="66"/>
    </location>
</feature>
<evidence type="ECO:0000313" key="2">
    <source>
        <dbReference type="EMBL" id="VDN28074.1"/>
    </source>
</evidence>
<feature type="signal peptide" evidence="1">
    <location>
        <begin position="1"/>
        <end position="20"/>
    </location>
</feature>
<evidence type="ECO:0000313" key="4">
    <source>
        <dbReference type="WBParaSite" id="GPUH_0001655701-mRNA-1"/>
    </source>
</evidence>
<organism evidence="4">
    <name type="scientific">Gongylonema pulchrum</name>
    <dbReference type="NCBI Taxonomy" id="637853"/>
    <lineage>
        <taxon>Eukaryota</taxon>
        <taxon>Metazoa</taxon>
        <taxon>Ecdysozoa</taxon>
        <taxon>Nematoda</taxon>
        <taxon>Chromadorea</taxon>
        <taxon>Rhabditida</taxon>
        <taxon>Spirurina</taxon>
        <taxon>Spiruromorpha</taxon>
        <taxon>Spiruroidea</taxon>
        <taxon>Gongylonematidae</taxon>
        <taxon>Gongylonema</taxon>
    </lineage>
</organism>
<proteinExistence type="predicted"/>
<accession>A0A183E6E4</accession>
<dbReference type="EMBL" id="UYRT01083880">
    <property type="protein sequence ID" value="VDN28074.1"/>
    <property type="molecule type" value="Genomic_DNA"/>
</dbReference>
<reference evidence="4" key="1">
    <citation type="submission" date="2016-06" db="UniProtKB">
        <authorList>
            <consortium name="WormBaseParasite"/>
        </authorList>
    </citation>
    <scope>IDENTIFICATION</scope>
</reference>
<evidence type="ECO:0000313" key="3">
    <source>
        <dbReference type="Proteomes" id="UP000271098"/>
    </source>
</evidence>
<name>A0A183E6E4_9BILA</name>
<sequence>MNGNLHFFFSVLCLYVKNYSFVYVTDGYIEYPGMVSLTRIFPFTYPKYHLLSTNYNRKVSYLLQTL</sequence>
<reference evidence="2 3" key="2">
    <citation type="submission" date="2018-11" db="EMBL/GenBank/DDBJ databases">
        <authorList>
            <consortium name="Pathogen Informatics"/>
        </authorList>
    </citation>
    <scope>NUCLEOTIDE SEQUENCE [LARGE SCALE GENOMIC DNA]</scope>
</reference>
<gene>
    <name evidence="2" type="ORF">GPUH_LOCUS16535</name>
</gene>
<protein>
    <submittedName>
        <fullName evidence="4">Ovule protein</fullName>
    </submittedName>
</protein>
<evidence type="ECO:0000256" key="1">
    <source>
        <dbReference type="SAM" id="SignalP"/>
    </source>
</evidence>
<keyword evidence="1" id="KW-0732">Signal</keyword>
<keyword evidence="3" id="KW-1185">Reference proteome</keyword>